<feature type="region of interest" description="Disordered" evidence="1">
    <location>
        <begin position="707"/>
        <end position="739"/>
    </location>
</feature>
<dbReference type="InParanoid" id="A0A409XGI7"/>
<feature type="region of interest" description="Disordered" evidence="1">
    <location>
        <begin position="464"/>
        <end position="494"/>
    </location>
</feature>
<dbReference type="InterPro" id="IPR009976">
    <property type="entry name" value="Sec10-like"/>
</dbReference>
<dbReference type="OrthoDB" id="5554140at2759"/>
<dbReference type="Proteomes" id="UP000283269">
    <property type="component" value="Unassembled WGS sequence"/>
</dbReference>
<dbReference type="Pfam" id="PF07393">
    <property type="entry name" value="Sec10_HB"/>
    <property type="match status" value="2"/>
</dbReference>
<protein>
    <recommendedName>
        <fullName evidence="3">Exocyst complex component Sec10-like alpha-helical bundle domain-containing protein</fullName>
    </recommendedName>
</protein>
<dbReference type="STRING" id="93625.A0A409XGI7"/>
<dbReference type="EMBL" id="NHYD01001794">
    <property type="protein sequence ID" value="PPQ89866.1"/>
    <property type="molecule type" value="Genomic_DNA"/>
</dbReference>
<accession>A0A409XGI7</accession>
<dbReference type="PANTHER" id="PTHR12100">
    <property type="entry name" value="SEC10"/>
    <property type="match status" value="1"/>
</dbReference>
<keyword evidence="5" id="KW-1185">Reference proteome</keyword>
<dbReference type="GO" id="GO:0006893">
    <property type="term" value="P:Golgi to plasma membrane transport"/>
    <property type="evidence" value="ECO:0007669"/>
    <property type="project" value="TreeGrafter"/>
</dbReference>
<proteinExistence type="predicted"/>
<evidence type="ECO:0000256" key="2">
    <source>
        <dbReference type="SAM" id="Phobius"/>
    </source>
</evidence>
<dbReference type="GO" id="GO:0000145">
    <property type="term" value="C:exocyst"/>
    <property type="evidence" value="ECO:0007669"/>
    <property type="project" value="TreeGrafter"/>
</dbReference>
<feature type="compositionally biased region" description="Low complexity" evidence="1">
    <location>
        <begin position="21"/>
        <end position="31"/>
    </location>
</feature>
<name>A0A409XGI7_PSICY</name>
<organism evidence="4 5">
    <name type="scientific">Psilocybe cyanescens</name>
    <dbReference type="NCBI Taxonomy" id="93625"/>
    <lineage>
        <taxon>Eukaryota</taxon>
        <taxon>Fungi</taxon>
        <taxon>Dikarya</taxon>
        <taxon>Basidiomycota</taxon>
        <taxon>Agaricomycotina</taxon>
        <taxon>Agaricomycetes</taxon>
        <taxon>Agaricomycetidae</taxon>
        <taxon>Agaricales</taxon>
        <taxon>Agaricineae</taxon>
        <taxon>Strophariaceae</taxon>
        <taxon>Psilocybe</taxon>
    </lineage>
</organism>
<dbReference type="PANTHER" id="PTHR12100:SF1">
    <property type="entry name" value="RECYCLIN-1"/>
    <property type="match status" value="1"/>
</dbReference>
<evidence type="ECO:0000256" key="1">
    <source>
        <dbReference type="SAM" id="MobiDB-lite"/>
    </source>
</evidence>
<gene>
    <name evidence="4" type="ORF">CVT25_004782</name>
</gene>
<feature type="compositionally biased region" description="Low complexity" evidence="1">
    <location>
        <begin position="725"/>
        <end position="739"/>
    </location>
</feature>
<comment type="caution">
    <text evidence="4">The sequence shown here is derived from an EMBL/GenBank/DDBJ whole genome shotgun (WGS) entry which is preliminary data.</text>
</comment>
<evidence type="ECO:0000259" key="3">
    <source>
        <dbReference type="Pfam" id="PF07393"/>
    </source>
</evidence>
<sequence length="1076" mass="117142">MDQFATLEPVKLYSSTFLGRSTTTSTTTTTTGSNKKPGPLVGRLPADLHLLKNASEKQAGMRAAAPPTIPVDDEFGDFTTATSAGDVFAATGKEDEMGDFVGAFQDARHYLPNSPRFPPPGGVGGTYGYGGAPPVPGKEKETFRTKYIHVHNLLKPLTRLLSSPPHIVLADLAAYIHSALSSSQSQSQAPSLWTEALTLKLLASFLSPVVQPLRQSDVLLLSLRTAMDRFDSNLLAAFDVADGRGDEDGMRAAAEASWEIKDRAVRVGDWEMGKVWAEKREIFYEQGKWRALDNFTSEKELDFAAMDAFMDDILAAIREHGARAVRVFPPRSQVILLFSERLANEVISEYISTLLTHAREISISTYLRSTAASFRVAWKMVDAIMEVVKLRNGVGKEKELKGKPGKVKPGKKEKEGSKKKEVVGRIRAEDVIYQMFEANMDEYLDEEAEAVKSALDAICKGWDQEASSSPTTPTHSRRFLPPPSASSQDMEAQLHQNPATLKRNVLASFTSLLLLPVTIVPRTVTVVGGAVGGALIAGGGAAVQGIAMLNPQRWVGGGSGSAGRWGGRGATTTTNGGGTGTGSWGAGGVGVGSWGVGGTKEKEGYSRNLDGAALFEIEDEDEDGEDVGVGMEKSSAIGNMSAGSEVSPWGNGIKDDKDSRMSIFFDYGAYILLTIHFSFSNVCACVLWWLVTLSQLELTSPTPLMGGSSPAPLSVSTADPSLHTPSSIPSHNSNSNSISNSNSQQLDLLLSLDVALEIIHADRESLKRVETFTGYPGHYGHRVRDTIEEIFVLALGALGERHVVRGFMRATERMKAYKPSEHSATTSVAPLVQFFELVHIGDTIQSIMQVYFDKELAPHIDKTDFLNTVVREKKRFENALDDSVAAGLNAGTEVLMNQVEHIILTLTKPREYYPPEDAPLELGPTKGCTEAIKCLENHCKLLKGTTSKEVLEVFYQEVGLRLIGILQKHIKRQIISLSGGFQVIADLNAYGTFIASLKIPAITADFSHLKMLGHVYVVEDAKDLAQIVKDAARYGGAYRPEDVYEFIQRRSDWKKIEKTVDKTMYNLSFKEDCTIC</sequence>
<feature type="region of interest" description="Disordered" evidence="1">
    <location>
        <begin position="398"/>
        <end position="420"/>
    </location>
</feature>
<feature type="compositionally biased region" description="Polar residues" evidence="1">
    <location>
        <begin position="485"/>
        <end position="494"/>
    </location>
</feature>
<dbReference type="AlphaFoldDB" id="A0A409XGI7"/>
<feature type="compositionally biased region" description="Basic and acidic residues" evidence="1">
    <location>
        <begin position="410"/>
        <end position="420"/>
    </location>
</feature>
<evidence type="ECO:0000313" key="5">
    <source>
        <dbReference type="Proteomes" id="UP000283269"/>
    </source>
</evidence>
<feature type="transmembrane region" description="Helical" evidence="2">
    <location>
        <begin position="667"/>
        <end position="691"/>
    </location>
</feature>
<keyword evidence="2" id="KW-1133">Transmembrane helix</keyword>
<dbReference type="InterPro" id="IPR048627">
    <property type="entry name" value="Sec10_HB"/>
</dbReference>
<feature type="transmembrane region" description="Helical" evidence="2">
    <location>
        <begin position="524"/>
        <end position="543"/>
    </location>
</feature>
<keyword evidence="2" id="KW-0812">Transmembrane</keyword>
<dbReference type="GO" id="GO:0006887">
    <property type="term" value="P:exocytosis"/>
    <property type="evidence" value="ECO:0007669"/>
    <property type="project" value="TreeGrafter"/>
</dbReference>
<feature type="region of interest" description="Disordered" evidence="1">
    <location>
        <begin position="558"/>
        <end position="584"/>
    </location>
</feature>
<feature type="domain" description="Exocyst complex component Sec10-like alpha-helical bundle" evidence="3">
    <location>
        <begin position="732"/>
        <end position="1058"/>
    </location>
</feature>
<feature type="domain" description="Exocyst complex component Sec10-like alpha-helical bundle" evidence="3">
    <location>
        <begin position="222"/>
        <end position="486"/>
    </location>
</feature>
<evidence type="ECO:0000313" key="4">
    <source>
        <dbReference type="EMBL" id="PPQ89866.1"/>
    </source>
</evidence>
<reference evidence="4 5" key="1">
    <citation type="journal article" date="2018" name="Evol. Lett.">
        <title>Horizontal gene cluster transfer increased hallucinogenic mushroom diversity.</title>
        <authorList>
            <person name="Reynolds H.T."/>
            <person name="Vijayakumar V."/>
            <person name="Gluck-Thaler E."/>
            <person name="Korotkin H.B."/>
            <person name="Matheny P.B."/>
            <person name="Slot J.C."/>
        </authorList>
    </citation>
    <scope>NUCLEOTIDE SEQUENCE [LARGE SCALE GENOMIC DNA]</scope>
    <source>
        <strain evidence="4 5">2631</strain>
    </source>
</reference>
<feature type="region of interest" description="Disordered" evidence="1">
    <location>
        <begin position="21"/>
        <end position="41"/>
    </location>
</feature>
<keyword evidence="2" id="KW-0472">Membrane</keyword>